<feature type="compositionally biased region" description="Low complexity" evidence="6">
    <location>
        <begin position="262"/>
        <end position="284"/>
    </location>
</feature>
<dbReference type="PANTHER" id="PTHR42980">
    <property type="entry name" value="2-OXOISOVALERATE DEHYDROGENASE SUBUNIT BETA-RELATED"/>
    <property type="match status" value="1"/>
</dbReference>
<dbReference type="OrthoDB" id="4009369at2"/>
<dbReference type="InterPro" id="IPR029061">
    <property type="entry name" value="THDP-binding"/>
</dbReference>
<feature type="compositionally biased region" description="Low complexity" evidence="6">
    <location>
        <begin position="311"/>
        <end position="331"/>
    </location>
</feature>
<proteinExistence type="predicted"/>
<dbReference type="Gene3D" id="3.40.50.920">
    <property type="match status" value="1"/>
</dbReference>
<dbReference type="Pfam" id="PF00676">
    <property type="entry name" value="E1_dh"/>
    <property type="match status" value="1"/>
</dbReference>
<accession>A0A246RLV9</accession>
<feature type="region of interest" description="Disordered" evidence="6">
    <location>
        <begin position="116"/>
        <end position="369"/>
    </location>
</feature>
<feature type="compositionally biased region" description="Basic and acidic residues" evidence="6">
    <location>
        <begin position="20"/>
        <end position="29"/>
    </location>
</feature>
<dbReference type="GO" id="GO:0000287">
    <property type="term" value="F:magnesium ion binding"/>
    <property type="evidence" value="ECO:0007669"/>
    <property type="project" value="UniProtKB-ARBA"/>
</dbReference>
<comment type="catalytic activity">
    <reaction evidence="5">
        <text>N(6)-[(R)-lipoyl]-L-lysyl-[protein] + 2-oxoglutarate + H(+) = N(6)-[(R)-S(8)-succinyldihydrolipoyl]-L-lysyl-[protein] + CO2</text>
        <dbReference type="Rhea" id="RHEA:12188"/>
        <dbReference type="Rhea" id="RHEA-COMP:10474"/>
        <dbReference type="Rhea" id="RHEA-COMP:20092"/>
        <dbReference type="ChEBI" id="CHEBI:15378"/>
        <dbReference type="ChEBI" id="CHEBI:16526"/>
        <dbReference type="ChEBI" id="CHEBI:16810"/>
        <dbReference type="ChEBI" id="CHEBI:83099"/>
        <dbReference type="ChEBI" id="CHEBI:83120"/>
        <dbReference type="EC" id="1.2.4.2"/>
    </reaction>
</comment>
<organism evidence="8 9">
    <name type="scientific">Micromonospora wenchangensis</name>
    <dbReference type="NCBI Taxonomy" id="1185415"/>
    <lineage>
        <taxon>Bacteria</taxon>
        <taxon>Bacillati</taxon>
        <taxon>Actinomycetota</taxon>
        <taxon>Actinomycetes</taxon>
        <taxon>Micromonosporales</taxon>
        <taxon>Micromonosporaceae</taxon>
        <taxon>Micromonospora</taxon>
    </lineage>
</organism>
<dbReference type="Pfam" id="PF02779">
    <property type="entry name" value="Transket_pyr"/>
    <property type="match status" value="1"/>
</dbReference>
<dbReference type="InterPro" id="IPR033248">
    <property type="entry name" value="Transketolase_C"/>
</dbReference>
<dbReference type="EMBL" id="MZMV01000026">
    <property type="protein sequence ID" value="OWV06050.1"/>
    <property type="molecule type" value="Genomic_DNA"/>
</dbReference>
<evidence type="ECO:0000256" key="5">
    <source>
        <dbReference type="ARBA" id="ARBA00051911"/>
    </source>
</evidence>
<feature type="domain" description="Transketolase-like pyrimidine-binding" evidence="7">
    <location>
        <begin position="681"/>
        <end position="862"/>
    </location>
</feature>
<dbReference type="RefSeq" id="WP_088644842.1">
    <property type="nucleotide sequence ID" value="NZ_MZMV01000026.1"/>
</dbReference>
<dbReference type="GO" id="GO:0006099">
    <property type="term" value="P:tricarboxylic acid cycle"/>
    <property type="evidence" value="ECO:0007669"/>
    <property type="project" value="UniProtKB-KW"/>
</dbReference>
<feature type="compositionally biased region" description="Low complexity" evidence="6">
    <location>
        <begin position="355"/>
        <end position="368"/>
    </location>
</feature>
<dbReference type="AlphaFoldDB" id="A0A246RLV9"/>
<comment type="caution">
    <text evidence="8">The sequence shown here is derived from an EMBL/GenBank/DDBJ whole genome shotgun (WGS) entry which is preliminary data.</text>
</comment>
<gene>
    <name evidence="8" type="ORF">B5D80_16965</name>
</gene>
<dbReference type="SUPFAM" id="SSF52518">
    <property type="entry name" value="Thiamin diphosphate-binding fold (THDP-binding)"/>
    <property type="match status" value="3"/>
</dbReference>
<dbReference type="GO" id="GO:0004591">
    <property type="term" value="F:oxoglutarate dehydrogenase (succinyl-transferring) activity"/>
    <property type="evidence" value="ECO:0007669"/>
    <property type="project" value="UniProtKB-EC"/>
</dbReference>
<feature type="compositionally biased region" description="Gly residues" evidence="6">
    <location>
        <begin position="252"/>
        <end position="261"/>
    </location>
</feature>
<evidence type="ECO:0000256" key="3">
    <source>
        <dbReference type="ARBA" id="ARBA00023002"/>
    </source>
</evidence>
<sequence>MTTPQDLDDRFRETLGALPEPERRRDPGRPVRPGAALTGHQLLALFDAQVTSRQLDLAARWLRSFDEGFYTIGSAGHEANAAVAAALRPTDPALLHYRSGAFYCLRAAQAADAFPGGDAGEGGDLAAVTGDPDPDGDDHPPAGGPDGIRPPEDAPDDGHPAVDDVPAPAGAQHTGPPAAGPDTDAPDAAGPPDAVTAPPGTPGTGGPPTGLPDAPAAPPGTPDAVDLSPGTPAATGLPDGTVQAGPPAGSDAGAGWGGETGPGSPVHDPHPAAVRPADAVDGVAVPPPPAGPVAYRVGSDGTAEPVPRHQPATAPAAATDTAAGQAVASAAGGPGPAGGPADTGPVVPAGPRPEPAVADPAGGPDPDGWQQAYAEAARDVLRGMVASTLDPIAGGRHKVFGRADLAVVPTTSTIASHLPRAVGLGLAVERLRRMDTAARRDDPDGPPRSPWPRDAIVVCSFGDASVNHASATAAFNTAGWYDHTGLRIPVLFVCEDNGLGISVRSPEGWVERTLRARPGVRYFTADGTDPVAVHAVTAEAAGWVRRHRRPAVLHLRTVRLLGHAGADAEQAYRSTAEIAADEARDPVLATARLLVEAGVATGEELLARYDERGWQVRRTAEEVLDEPKLSAVAEVVAPLSPRRPSRVAAAVAQAAQRAAGPDAAGRAEAFGGKPPELAGPLTLAQSINAALADGMLSHPQLAVFGEDVAAKGGVYGVTKGLRERFGAARVFDTLLDETSVLGLGLGAGLAGMLPVPEIQYLAYLHNAEDQLRGEAATLQFFSQGAFRNPMVVRVPGLAYQEGFGGHFHNDNSVAVLRDVPGLVVAVPARPDDAGPLLRTCLAAAVVDGTVSVFLEPIALYHTRDLYEPGDGEWLGAYAEPSAWAAGHAPIGRARVYGVGSAEDVTIVTFGNGVRMSLRAASTLADEGIGCRVVDLRWLAPLPVADLIREASATGRVLVVDETRRSGGVGEGILAALVDAGYVGAARRVAAVDSFVPLGPAARQVLVSEDAITQGARTLLAR</sequence>
<evidence type="ECO:0000256" key="6">
    <source>
        <dbReference type="SAM" id="MobiDB-lite"/>
    </source>
</evidence>
<dbReference type="GO" id="GO:0007584">
    <property type="term" value="P:response to nutrient"/>
    <property type="evidence" value="ECO:0007669"/>
    <property type="project" value="TreeGrafter"/>
</dbReference>
<name>A0A246RLV9_9ACTN</name>
<comment type="cofactor">
    <cofactor evidence="1">
        <name>thiamine diphosphate</name>
        <dbReference type="ChEBI" id="CHEBI:58937"/>
    </cofactor>
</comment>
<keyword evidence="3" id="KW-0560">Oxidoreductase</keyword>
<keyword evidence="9" id="KW-1185">Reference proteome</keyword>
<keyword evidence="2" id="KW-0816">Tricarboxylic acid cycle</keyword>
<evidence type="ECO:0000313" key="9">
    <source>
        <dbReference type="Proteomes" id="UP000197174"/>
    </source>
</evidence>
<dbReference type="Proteomes" id="UP000197174">
    <property type="component" value="Unassembled WGS sequence"/>
</dbReference>
<keyword evidence="4" id="KW-0786">Thiamine pyrophosphate</keyword>
<feature type="region of interest" description="Disordered" evidence="6">
    <location>
        <begin position="1"/>
        <end position="32"/>
    </location>
</feature>
<dbReference type="SUPFAM" id="SSF52922">
    <property type="entry name" value="TK C-terminal domain-like"/>
    <property type="match status" value="1"/>
</dbReference>
<feature type="compositionally biased region" description="Low complexity" evidence="6">
    <location>
        <begin position="163"/>
        <end position="198"/>
    </location>
</feature>
<feature type="compositionally biased region" description="Basic and acidic residues" evidence="6">
    <location>
        <begin position="149"/>
        <end position="162"/>
    </location>
</feature>
<dbReference type="GO" id="GO:0009083">
    <property type="term" value="P:branched-chain amino acid catabolic process"/>
    <property type="evidence" value="ECO:0007669"/>
    <property type="project" value="TreeGrafter"/>
</dbReference>
<dbReference type="InterPro" id="IPR009014">
    <property type="entry name" value="Transketo_C/PFOR_II"/>
</dbReference>
<dbReference type="PANTHER" id="PTHR42980:SF1">
    <property type="entry name" value="2-OXOISOVALERATE DEHYDROGENASE SUBUNIT BETA, MITOCHONDRIAL"/>
    <property type="match status" value="1"/>
</dbReference>
<evidence type="ECO:0000259" key="7">
    <source>
        <dbReference type="SMART" id="SM00861"/>
    </source>
</evidence>
<dbReference type="SMART" id="SM00861">
    <property type="entry name" value="Transket_pyr"/>
    <property type="match status" value="1"/>
</dbReference>
<dbReference type="Gene3D" id="3.40.50.970">
    <property type="match status" value="3"/>
</dbReference>
<dbReference type="InterPro" id="IPR005475">
    <property type="entry name" value="Transketolase-like_Pyr-bd"/>
</dbReference>
<protein>
    <submittedName>
        <fullName evidence="8">Transketolase</fullName>
    </submittedName>
</protein>
<evidence type="ECO:0000256" key="4">
    <source>
        <dbReference type="ARBA" id="ARBA00023052"/>
    </source>
</evidence>
<reference evidence="8 9" key="1">
    <citation type="submission" date="2017-03" db="EMBL/GenBank/DDBJ databases">
        <title>Whole genome sequence of Micromonospora wenchangensis, isolated from mangrove soil.</title>
        <authorList>
            <person name="Yang H."/>
        </authorList>
    </citation>
    <scope>NUCLEOTIDE SEQUENCE [LARGE SCALE GENOMIC DNA]</scope>
    <source>
        <strain evidence="8 9">CCTCC AA 2012002</strain>
    </source>
</reference>
<evidence type="ECO:0000313" key="8">
    <source>
        <dbReference type="EMBL" id="OWV06050.1"/>
    </source>
</evidence>
<dbReference type="Pfam" id="PF02780">
    <property type="entry name" value="Transketolase_C"/>
    <property type="match status" value="1"/>
</dbReference>
<evidence type="ECO:0000256" key="2">
    <source>
        <dbReference type="ARBA" id="ARBA00022532"/>
    </source>
</evidence>
<dbReference type="InterPro" id="IPR001017">
    <property type="entry name" value="DH_E1"/>
</dbReference>
<evidence type="ECO:0000256" key="1">
    <source>
        <dbReference type="ARBA" id="ARBA00001964"/>
    </source>
</evidence>